<protein>
    <submittedName>
        <fullName evidence="2">Uncharacterized protein</fullName>
    </submittedName>
</protein>
<organism evidence="2 3">
    <name type="scientific">Reticulomyxa filosa</name>
    <dbReference type="NCBI Taxonomy" id="46433"/>
    <lineage>
        <taxon>Eukaryota</taxon>
        <taxon>Sar</taxon>
        <taxon>Rhizaria</taxon>
        <taxon>Retaria</taxon>
        <taxon>Foraminifera</taxon>
        <taxon>Monothalamids</taxon>
        <taxon>Reticulomyxidae</taxon>
        <taxon>Reticulomyxa</taxon>
    </lineage>
</organism>
<feature type="compositionally biased region" description="Polar residues" evidence="1">
    <location>
        <begin position="46"/>
        <end position="55"/>
    </location>
</feature>
<keyword evidence="3" id="KW-1185">Reference proteome</keyword>
<evidence type="ECO:0000313" key="3">
    <source>
        <dbReference type="Proteomes" id="UP000023152"/>
    </source>
</evidence>
<feature type="region of interest" description="Disordered" evidence="1">
    <location>
        <begin position="25"/>
        <end position="55"/>
    </location>
</feature>
<gene>
    <name evidence="2" type="ORF">RFI_32698</name>
</gene>
<feature type="non-terminal residue" evidence="2">
    <location>
        <position position="1"/>
    </location>
</feature>
<sequence length="152" mass="17835">QHAFALKRDKSDILAIDFAIRPTSTRSMDDTDRTQRHQHEQKQGHSKTTPNINSNGSTCNNKLNFLLHQFIEFGLYRQLHVLLTLLYHQKKKNRWDSSKSILEIFHHSLHLCSLVHVQKLDAICKGRFTLHFEKTLLFCMSGIRTTYPLTRH</sequence>
<dbReference type="AlphaFoldDB" id="X6LS14"/>
<evidence type="ECO:0000313" key="2">
    <source>
        <dbReference type="EMBL" id="ETO04698.1"/>
    </source>
</evidence>
<evidence type="ECO:0000256" key="1">
    <source>
        <dbReference type="SAM" id="MobiDB-lite"/>
    </source>
</evidence>
<dbReference type="Proteomes" id="UP000023152">
    <property type="component" value="Unassembled WGS sequence"/>
</dbReference>
<dbReference type="EMBL" id="ASPP01029043">
    <property type="protein sequence ID" value="ETO04698.1"/>
    <property type="molecule type" value="Genomic_DNA"/>
</dbReference>
<comment type="caution">
    <text evidence="2">The sequence shown here is derived from an EMBL/GenBank/DDBJ whole genome shotgun (WGS) entry which is preliminary data.</text>
</comment>
<accession>X6LS14</accession>
<reference evidence="2 3" key="1">
    <citation type="journal article" date="2013" name="Curr. Biol.">
        <title>The Genome of the Foraminiferan Reticulomyxa filosa.</title>
        <authorList>
            <person name="Glockner G."/>
            <person name="Hulsmann N."/>
            <person name="Schleicher M."/>
            <person name="Noegel A.A."/>
            <person name="Eichinger L."/>
            <person name="Gallinger C."/>
            <person name="Pawlowski J."/>
            <person name="Sierra R."/>
            <person name="Euteneuer U."/>
            <person name="Pillet L."/>
            <person name="Moustafa A."/>
            <person name="Platzer M."/>
            <person name="Groth M."/>
            <person name="Szafranski K."/>
            <person name="Schliwa M."/>
        </authorList>
    </citation>
    <scope>NUCLEOTIDE SEQUENCE [LARGE SCALE GENOMIC DNA]</scope>
</reference>
<feature type="compositionally biased region" description="Basic and acidic residues" evidence="1">
    <location>
        <begin position="27"/>
        <end position="43"/>
    </location>
</feature>
<name>X6LS14_RETFI</name>
<proteinExistence type="predicted"/>